<keyword evidence="9" id="KW-0833">Ubl conjugation pathway</keyword>
<keyword evidence="8 14" id="KW-0863">Zinc-finger</keyword>
<feature type="compositionally biased region" description="Polar residues" evidence="15">
    <location>
        <begin position="1"/>
        <end position="12"/>
    </location>
</feature>
<evidence type="ECO:0000256" key="9">
    <source>
        <dbReference type="ARBA" id="ARBA00022786"/>
    </source>
</evidence>
<keyword evidence="11 16" id="KW-1133">Transmembrane helix</keyword>
<proteinExistence type="inferred from homology"/>
<dbReference type="Gene3D" id="3.30.40.10">
    <property type="entry name" value="Zinc/RING finger domain, C3HC4 (zinc finger)"/>
    <property type="match status" value="1"/>
</dbReference>
<evidence type="ECO:0000256" key="6">
    <source>
        <dbReference type="ARBA" id="ARBA00022692"/>
    </source>
</evidence>
<evidence type="ECO:0000259" key="17">
    <source>
        <dbReference type="PROSITE" id="PS50089"/>
    </source>
</evidence>
<gene>
    <name evidence="18" type="ORF">QVD17_13653</name>
</gene>
<keyword evidence="7" id="KW-0479">Metal-binding</keyword>
<feature type="transmembrane region" description="Helical" evidence="16">
    <location>
        <begin position="32"/>
        <end position="53"/>
    </location>
</feature>
<dbReference type="GO" id="GO:0008270">
    <property type="term" value="F:zinc ion binding"/>
    <property type="evidence" value="ECO:0007669"/>
    <property type="project" value="UniProtKB-KW"/>
</dbReference>
<dbReference type="InterPro" id="IPR044600">
    <property type="entry name" value="ATL1/ATL16-like"/>
</dbReference>
<comment type="pathway">
    <text evidence="3">Protein modification; protein ubiquitination.</text>
</comment>
<dbReference type="FunFam" id="3.30.40.10:FF:000475">
    <property type="entry name" value="RING-H2 finger protein ATL3"/>
    <property type="match status" value="1"/>
</dbReference>
<accession>A0AAD8P3K4</accession>
<dbReference type="Proteomes" id="UP001229421">
    <property type="component" value="Unassembled WGS sequence"/>
</dbReference>
<dbReference type="GO" id="GO:0061630">
    <property type="term" value="F:ubiquitin protein ligase activity"/>
    <property type="evidence" value="ECO:0007669"/>
    <property type="project" value="UniProtKB-EC"/>
</dbReference>
<evidence type="ECO:0000256" key="16">
    <source>
        <dbReference type="SAM" id="Phobius"/>
    </source>
</evidence>
<keyword evidence="10" id="KW-0862">Zinc</keyword>
<dbReference type="CDD" id="cd16461">
    <property type="entry name" value="RING-H2_EL5-like"/>
    <property type="match status" value="1"/>
</dbReference>
<dbReference type="Pfam" id="PF13639">
    <property type="entry name" value="zf-RING_2"/>
    <property type="match status" value="1"/>
</dbReference>
<sequence length="263" mass="29600">MSANTPINTQWPDNDEQQQQDTSKTYVLSGKIMLTSMITLFIIVIFLIILHLYSRWYLVRINRRHHTRNRPTRTVYYIDNNTGLEASVLKSLPMFVYSSEINKSMPECAVCLSEFENGDKGRILPNCKHGFHVECIDMWFCSHSTCPICRSPVELQPVEMEIVEPEECVGEPGLSEPVTSLVVADEVDRRKRVDVRIDVPNRDELVAENESRLPSPGFRSSGSQLLSLKRMISLSRKSVVVSPASGVGLSCESVASESGVEHV</sequence>
<comment type="caution">
    <text evidence="18">The sequence shown here is derived from an EMBL/GenBank/DDBJ whole genome shotgun (WGS) entry which is preliminary data.</text>
</comment>
<evidence type="ECO:0000256" key="12">
    <source>
        <dbReference type="ARBA" id="ARBA00023136"/>
    </source>
</evidence>
<dbReference type="GO" id="GO:0016567">
    <property type="term" value="P:protein ubiquitination"/>
    <property type="evidence" value="ECO:0007669"/>
    <property type="project" value="InterPro"/>
</dbReference>
<dbReference type="PANTHER" id="PTHR46913">
    <property type="entry name" value="RING-H2 FINGER PROTEIN ATL16"/>
    <property type="match status" value="1"/>
</dbReference>
<comment type="subcellular location">
    <subcellularLocation>
        <location evidence="2">Membrane</location>
        <topology evidence="2">Single-pass membrane protein</topology>
    </subcellularLocation>
</comment>
<evidence type="ECO:0000256" key="10">
    <source>
        <dbReference type="ARBA" id="ARBA00022833"/>
    </source>
</evidence>
<evidence type="ECO:0000256" key="7">
    <source>
        <dbReference type="ARBA" id="ARBA00022723"/>
    </source>
</evidence>
<comment type="similarity">
    <text evidence="13">Belongs to the RING-type zinc finger family. ATL subfamily.</text>
</comment>
<dbReference type="PROSITE" id="PS50089">
    <property type="entry name" value="ZF_RING_2"/>
    <property type="match status" value="1"/>
</dbReference>
<reference evidence="18" key="1">
    <citation type="journal article" date="2023" name="bioRxiv">
        <title>Improved chromosome-level genome assembly for marigold (Tagetes erecta).</title>
        <authorList>
            <person name="Jiang F."/>
            <person name="Yuan L."/>
            <person name="Wang S."/>
            <person name="Wang H."/>
            <person name="Xu D."/>
            <person name="Wang A."/>
            <person name="Fan W."/>
        </authorList>
    </citation>
    <scope>NUCLEOTIDE SEQUENCE</scope>
    <source>
        <strain evidence="18">WSJ</strain>
        <tissue evidence="18">Leaf</tissue>
    </source>
</reference>
<dbReference type="PANTHER" id="PTHR46913:SF1">
    <property type="entry name" value="RING-H2 FINGER PROTEIN ATL16"/>
    <property type="match status" value="1"/>
</dbReference>
<dbReference type="InterPro" id="IPR001841">
    <property type="entry name" value="Znf_RING"/>
</dbReference>
<evidence type="ECO:0000256" key="14">
    <source>
        <dbReference type="PROSITE-ProRule" id="PRU00175"/>
    </source>
</evidence>
<dbReference type="EMBL" id="JAUHHV010000003">
    <property type="protein sequence ID" value="KAK1430711.1"/>
    <property type="molecule type" value="Genomic_DNA"/>
</dbReference>
<evidence type="ECO:0000256" key="13">
    <source>
        <dbReference type="ARBA" id="ARBA00024209"/>
    </source>
</evidence>
<evidence type="ECO:0000256" key="1">
    <source>
        <dbReference type="ARBA" id="ARBA00000900"/>
    </source>
</evidence>
<evidence type="ECO:0000256" key="4">
    <source>
        <dbReference type="ARBA" id="ARBA00012483"/>
    </source>
</evidence>
<feature type="region of interest" description="Disordered" evidence="15">
    <location>
        <begin position="1"/>
        <end position="22"/>
    </location>
</feature>
<evidence type="ECO:0000256" key="3">
    <source>
        <dbReference type="ARBA" id="ARBA00004906"/>
    </source>
</evidence>
<evidence type="ECO:0000313" key="19">
    <source>
        <dbReference type="Proteomes" id="UP001229421"/>
    </source>
</evidence>
<evidence type="ECO:0000256" key="2">
    <source>
        <dbReference type="ARBA" id="ARBA00004167"/>
    </source>
</evidence>
<keyword evidence="5" id="KW-0808">Transferase</keyword>
<dbReference type="SMART" id="SM00184">
    <property type="entry name" value="RING"/>
    <property type="match status" value="1"/>
</dbReference>
<organism evidence="18 19">
    <name type="scientific">Tagetes erecta</name>
    <name type="common">African marigold</name>
    <dbReference type="NCBI Taxonomy" id="13708"/>
    <lineage>
        <taxon>Eukaryota</taxon>
        <taxon>Viridiplantae</taxon>
        <taxon>Streptophyta</taxon>
        <taxon>Embryophyta</taxon>
        <taxon>Tracheophyta</taxon>
        <taxon>Spermatophyta</taxon>
        <taxon>Magnoliopsida</taxon>
        <taxon>eudicotyledons</taxon>
        <taxon>Gunneridae</taxon>
        <taxon>Pentapetalae</taxon>
        <taxon>asterids</taxon>
        <taxon>campanulids</taxon>
        <taxon>Asterales</taxon>
        <taxon>Asteraceae</taxon>
        <taxon>Asteroideae</taxon>
        <taxon>Heliantheae alliance</taxon>
        <taxon>Tageteae</taxon>
        <taxon>Tagetes</taxon>
    </lineage>
</organism>
<keyword evidence="12 16" id="KW-0472">Membrane</keyword>
<evidence type="ECO:0000313" key="18">
    <source>
        <dbReference type="EMBL" id="KAK1430711.1"/>
    </source>
</evidence>
<dbReference type="InterPro" id="IPR013083">
    <property type="entry name" value="Znf_RING/FYVE/PHD"/>
</dbReference>
<evidence type="ECO:0000256" key="5">
    <source>
        <dbReference type="ARBA" id="ARBA00022679"/>
    </source>
</evidence>
<dbReference type="SUPFAM" id="SSF57850">
    <property type="entry name" value="RING/U-box"/>
    <property type="match status" value="1"/>
</dbReference>
<dbReference type="GO" id="GO:0016020">
    <property type="term" value="C:membrane"/>
    <property type="evidence" value="ECO:0007669"/>
    <property type="project" value="UniProtKB-SubCell"/>
</dbReference>
<keyword evidence="6 16" id="KW-0812">Transmembrane</keyword>
<name>A0AAD8P3K4_TARER</name>
<keyword evidence="19" id="KW-1185">Reference proteome</keyword>
<comment type="catalytic activity">
    <reaction evidence="1">
        <text>S-ubiquitinyl-[E2 ubiquitin-conjugating enzyme]-L-cysteine + [acceptor protein]-L-lysine = [E2 ubiquitin-conjugating enzyme]-L-cysteine + N(6)-ubiquitinyl-[acceptor protein]-L-lysine.</text>
        <dbReference type="EC" id="2.3.2.27"/>
    </reaction>
</comment>
<feature type="domain" description="RING-type" evidence="17">
    <location>
        <begin position="108"/>
        <end position="150"/>
    </location>
</feature>
<dbReference type="EC" id="2.3.2.27" evidence="4"/>
<dbReference type="AlphaFoldDB" id="A0AAD8P3K4"/>
<evidence type="ECO:0000256" key="8">
    <source>
        <dbReference type="ARBA" id="ARBA00022771"/>
    </source>
</evidence>
<protein>
    <recommendedName>
        <fullName evidence="4">RING-type E3 ubiquitin transferase</fullName>
        <ecNumber evidence="4">2.3.2.27</ecNumber>
    </recommendedName>
</protein>
<evidence type="ECO:0000256" key="11">
    <source>
        <dbReference type="ARBA" id="ARBA00022989"/>
    </source>
</evidence>
<evidence type="ECO:0000256" key="15">
    <source>
        <dbReference type="SAM" id="MobiDB-lite"/>
    </source>
</evidence>